<dbReference type="SMART" id="SM00567">
    <property type="entry name" value="EZ_HEAT"/>
    <property type="match status" value="24"/>
</dbReference>
<evidence type="ECO:0000256" key="2">
    <source>
        <dbReference type="SAM" id="MobiDB-lite"/>
    </source>
</evidence>
<dbReference type="PANTHER" id="PTHR12697:SF5">
    <property type="entry name" value="DEOXYHYPUSINE HYDROXYLASE"/>
    <property type="match status" value="1"/>
</dbReference>
<reference evidence="3 4" key="1">
    <citation type="submission" date="2016-10" db="EMBL/GenBank/DDBJ databases">
        <authorList>
            <person name="Varghese N."/>
            <person name="Submissions S."/>
        </authorList>
    </citation>
    <scope>NUCLEOTIDE SEQUENCE [LARGE SCALE GENOMIC DNA]</scope>
    <source>
        <strain evidence="3 4">DSM 2373</strain>
    </source>
</reference>
<dbReference type="SMART" id="SM00185">
    <property type="entry name" value="ARM"/>
    <property type="match status" value="11"/>
</dbReference>
<dbReference type="STRING" id="2200.GCA_001571405_02010"/>
<dbReference type="Proteomes" id="UP000326500">
    <property type="component" value="Unassembled WGS sequence"/>
</dbReference>
<keyword evidence="4" id="KW-1185">Reference proteome</keyword>
<dbReference type="EMBL" id="FNFT01000007">
    <property type="protein sequence ID" value="SDK31846.1"/>
    <property type="molecule type" value="Genomic_DNA"/>
</dbReference>
<dbReference type="GO" id="GO:0016491">
    <property type="term" value="F:oxidoreductase activity"/>
    <property type="evidence" value="ECO:0007669"/>
    <property type="project" value="TreeGrafter"/>
</dbReference>
<feature type="compositionally biased region" description="Basic and acidic residues" evidence="2">
    <location>
        <begin position="113"/>
        <end position="123"/>
    </location>
</feature>
<dbReference type="InterPro" id="IPR016024">
    <property type="entry name" value="ARM-type_fold"/>
</dbReference>
<organism evidence="3 4">
    <name type="scientific">Methanoculleus thermophilus</name>
    <dbReference type="NCBI Taxonomy" id="2200"/>
    <lineage>
        <taxon>Archaea</taxon>
        <taxon>Methanobacteriati</taxon>
        <taxon>Methanobacteriota</taxon>
        <taxon>Stenosarchaea group</taxon>
        <taxon>Methanomicrobia</taxon>
        <taxon>Methanomicrobiales</taxon>
        <taxon>Methanomicrobiaceae</taxon>
        <taxon>Methanoculleus</taxon>
    </lineage>
</organism>
<dbReference type="Pfam" id="PF13646">
    <property type="entry name" value="HEAT_2"/>
    <property type="match status" value="8"/>
</dbReference>
<dbReference type="InterPro" id="IPR011989">
    <property type="entry name" value="ARM-like"/>
</dbReference>
<evidence type="ECO:0000256" key="1">
    <source>
        <dbReference type="ARBA" id="ARBA00045876"/>
    </source>
</evidence>
<dbReference type="InterPro" id="IPR004155">
    <property type="entry name" value="PBS_lyase_HEAT"/>
</dbReference>
<evidence type="ECO:0000313" key="4">
    <source>
        <dbReference type="Proteomes" id="UP000326500"/>
    </source>
</evidence>
<dbReference type="Pfam" id="PF03130">
    <property type="entry name" value="HEAT_PBS"/>
    <property type="match status" value="1"/>
</dbReference>
<comment type="function">
    <text evidence="1">Catalyzes the hydroxylation of the N(6)-(4-aminobutyl)-L-lysine intermediate produced by deoxyhypusine synthase/DHPS on a critical lysine of the eukaryotic translation initiation factor 5A/eIF-5A. This is the second step of the post-translational modification of that lysine into an unusual amino acid residue named hypusine. Hypusination is unique to mature eIF-5A factor and is essential for its function.</text>
</comment>
<accession>A0A1G9AWW6</accession>
<dbReference type="PANTHER" id="PTHR12697">
    <property type="entry name" value="PBS LYASE HEAT-LIKE PROTEIN"/>
    <property type="match status" value="1"/>
</dbReference>
<dbReference type="InterPro" id="IPR021133">
    <property type="entry name" value="HEAT_type_2"/>
</dbReference>
<sequence>MCTKTPREILSGAFADIRVKIYDSATEQLDRAGGYVSWLAGKRVFFGTPYTSACAIFGTTCLFLLLSDGGVSGIPAFSTLETTCPLVCLPGLFGPNGTSFLAYWTKKWAEGNKSEHAPGKEDASQLNPEVSQVDTPEKVSSGGHAWLDGDTKVFEKLDLIPDALRQYDDLVYGEGRGATHPPDGQGKAGRSLNFPSGCNPADDVPGKPDEPQELPAVGLSIPQFGSRGDKDLAITPGLNDRNDESVPDLAERKARLSEDVLPDLSEDWLEISEDIPDLPDDAPGSGEQEAVTTPLLDEGRSIESLIGDLGSDDAMLRERAQETLVKLGADAVAHLVRALALVDEERRWCVAETLALIGEDAIPALIAALGETATQTRAAATLVRIGKPAVPSLIAALGSGDDEVQFGAHYALREIGEVAVPSLVEALGAPDGEIRRSAAEILRELDWRPPDEIGTIRHLIASEAWPDVADYGEAAIEPLISILRSPDRERWWHAARTLGEIGEASVGPLIELLRDADQELRSLVVMALGEIGLPAVNPLIRLLSDPDIREMAAAALIKVGEPSAEACVRALDDADSDVIEALCEVLYALGEAAVPPLIQALTSDRSRRHAAAILERMGWEPWDSTERAWYLIAREEWMELALMGAPAVEPLIRTLNGSDDRVRCEAAVTLGEIGLPEAVEPLVNALRDDVVAPAAADALVAIGQPAVTPVLALLDGGSDAVRENAVEILGKLRAPEAAPAIVELLRDGGDRLHRRAVDALINIGAPAVTPLIPLLGEAGDGHDGAVTALTGIGEAAVEPLTDLLTDENAMTRLGAATVLNRLGWRPGGVDEQAVYLIALQQWQDVVSLGAPAVEPLLVRLADPDTGVKAGAIKSLARIGTPAIPHLIRLLGDEARLDPAADTLVRIGEAAVEPLIGVLSEDELRQMAVGVLVRIGAPAAGPLASVLGHPNIGPIAADILTTIGAASVNALVLALGSADPLTRQRSGDILVSFGDMAVGSLIEALGHSNDTLRLEAANTLTRIGKPAIDDLTTALLDVHYAVRLGAAEVLGRIGWVPETESETVHYLIAKEQWASVAELGPIAVEPLVKALDDPDSAVQMGAARALGMIGTPAVRRLIDELRTEQEGGQRRAIEALKTIGEPAVVPLIDALCDRDWHIRLGAARALVTIGDPAVEPLVQALRNGSPVVQMGAAATLGKIGNPGAIDSLIDTLLHEDWHVGRVVVRALGMMGEEAVEPLLRVLREGNDTARMGAVMALVLIGDPARRLLPAALKDGHFRVRAGAADALDRLGWVPAPGEETAVYLIAKERWSDLIPLGTVAVGPLVAVLLDCDDSIRRRAAKVLGEIRDPSAVPALISLLHDEYYSVRREAAAALVSIGAPAMDAVVSALVDPDDDVRKRAADVLAEIGDARAVDPLRSLLNDPDWYVQRAAEDAIEQITHRADEG</sequence>
<feature type="compositionally biased region" description="Polar residues" evidence="2">
    <location>
        <begin position="124"/>
        <end position="134"/>
    </location>
</feature>
<dbReference type="Gene3D" id="1.25.10.10">
    <property type="entry name" value="Leucine-rich Repeat Variant"/>
    <property type="match status" value="10"/>
</dbReference>
<name>A0A1G9AWW6_9EURY</name>
<proteinExistence type="predicted"/>
<gene>
    <name evidence="3" type="ORF">SAMN04488571_10778</name>
</gene>
<evidence type="ECO:0000313" key="3">
    <source>
        <dbReference type="EMBL" id="SDK31846.1"/>
    </source>
</evidence>
<dbReference type="SUPFAM" id="SSF48371">
    <property type="entry name" value="ARM repeat"/>
    <property type="match status" value="4"/>
</dbReference>
<dbReference type="OrthoDB" id="142930at2157"/>
<protein>
    <submittedName>
        <fullName evidence="3">HEAT repeat</fullName>
    </submittedName>
</protein>
<feature type="region of interest" description="Disordered" evidence="2">
    <location>
        <begin position="175"/>
        <end position="246"/>
    </location>
</feature>
<dbReference type="PROSITE" id="PS50077">
    <property type="entry name" value="HEAT_REPEAT"/>
    <property type="match status" value="1"/>
</dbReference>
<dbReference type="InterPro" id="IPR000225">
    <property type="entry name" value="Armadillo"/>
</dbReference>
<feature type="region of interest" description="Disordered" evidence="2">
    <location>
        <begin position="113"/>
        <end position="145"/>
    </location>
</feature>